<sequence>MPQNIEAFFYIKKDDLISLKFSSQLLSQL</sequence>
<dbReference type="AlphaFoldDB" id="A0A1M6SYF4"/>
<dbReference type="EMBL" id="FRAV01000004">
    <property type="protein sequence ID" value="SHK49699.1"/>
    <property type="molecule type" value="Genomic_DNA"/>
</dbReference>
<gene>
    <name evidence="1" type="ORF">SAMN05444267_1004167</name>
</gene>
<protein>
    <submittedName>
        <fullName evidence="1">Uncharacterized protein</fullName>
    </submittedName>
</protein>
<accession>A0A1M6SYF4</accession>
<evidence type="ECO:0000313" key="2">
    <source>
        <dbReference type="Proteomes" id="UP000184364"/>
    </source>
</evidence>
<proteinExistence type="predicted"/>
<organism evidence="1 2">
    <name type="scientific">Chryseobacterium polytrichastri</name>
    <dbReference type="NCBI Taxonomy" id="1302687"/>
    <lineage>
        <taxon>Bacteria</taxon>
        <taxon>Pseudomonadati</taxon>
        <taxon>Bacteroidota</taxon>
        <taxon>Flavobacteriia</taxon>
        <taxon>Flavobacteriales</taxon>
        <taxon>Weeksellaceae</taxon>
        <taxon>Chryseobacterium group</taxon>
        <taxon>Chryseobacterium</taxon>
    </lineage>
</organism>
<evidence type="ECO:0000313" key="1">
    <source>
        <dbReference type="EMBL" id="SHK49699.1"/>
    </source>
</evidence>
<dbReference type="Proteomes" id="UP000184364">
    <property type="component" value="Unassembled WGS sequence"/>
</dbReference>
<name>A0A1M6SYF4_9FLAO</name>
<keyword evidence="2" id="KW-1185">Reference proteome</keyword>
<reference evidence="2" key="1">
    <citation type="submission" date="2016-11" db="EMBL/GenBank/DDBJ databases">
        <authorList>
            <person name="Varghese N."/>
            <person name="Submissions S."/>
        </authorList>
    </citation>
    <scope>NUCLEOTIDE SEQUENCE [LARGE SCALE GENOMIC DNA]</scope>
    <source>
        <strain evidence="2">DSM 26899</strain>
    </source>
</reference>